<reference evidence="2" key="1">
    <citation type="journal article" date="2023" name="G3 (Bethesda)">
        <title>Whole genome assemblies of Zophobas morio and Tenebrio molitor.</title>
        <authorList>
            <person name="Kaur S."/>
            <person name="Stinson S.A."/>
            <person name="diCenzo G.C."/>
        </authorList>
    </citation>
    <scope>NUCLEOTIDE SEQUENCE</scope>
    <source>
        <strain evidence="2">QUZm001</strain>
    </source>
</reference>
<sequence>MNLTNVQLLLVVNFLYYLSSGFIKPVLTTHILRHGGNQITLGLLISSRYVCNKISRDFVALFAYTNKSAIAFCVISSGTTYLALLLSYNPWLVFVDRSVHALINQVNWFTQEYGLRNHPSFGCFKLLCVVKVAGTVIGSLTGGYFYHTTRWFSIVVLTATFVTLLALSNHKRVSKDTTILIFLVVLRYVNPDVKCNNEQEKSWFFLTKYFPSLENLQKAKYKQNWDKIVVIVVYTFSFNIYFSRFIFLLVSKFKAGTATIGHVLAYFHLLQFLCNFFAPVIKSQVKNKKALFEYSLTVCAFSLYGVLYAPTVDAVCVICLPMMVTYTLVNSLLKDDVMKLQPENLADIVGTIKILVNIVGPVCFGILCHYFGRRAFYVIVVFPCVVCLYLLYQGYLEAKEQRRHEDQ</sequence>
<keyword evidence="1" id="KW-0812">Transmembrane</keyword>
<keyword evidence="1" id="KW-0472">Membrane</keyword>
<feature type="transmembrane region" description="Helical" evidence="1">
    <location>
        <begin position="259"/>
        <end position="278"/>
    </location>
</feature>
<proteinExistence type="predicted"/>
<evidence type="ECO:0000313" key="3">
    <source>
        <dbReference type="Proteomes" id="UP001168821"/>
    </source>
</evidence>
<feature type="transmembrane region" description="Helical" evidence="1">
    <location>
        <begin position="6"/>
        <end position="23"/>
    </location>
</feature>
<accession>A0AA38HPQ2</accession>
<dbReference type="AlphaFoldDB" id="A0AA38HPQ2"/>
<feature type="transmembrane region" description="Helical" evidence="1">
    <location>
        <begin position="151"/>
        <end position="167"/>
    </location>
</feature>
<protein>
    <submittedName>
        <fullName evidence="2">Uncharacterized protein</fullName>
    </submittedName>
</protein>
<dbReference type="Gene3D" id="1.20.1250.20">
    <property type="entry name" value="MFS general substrate transporter like domains"/>
    <property type="match status" value="1"/>
</dbReference>
<comment type="caution">
    <text evidence="2">The sequence shown here is derived from an EMBL/GenBank/DDBJ whole genome shotgun (WGS) entry which is preliminary data.</text>
</comment>
<feature type="transmembrane region" description="Helical" evidence="1">
    <location>
        <begin position="374"/>
        <end position="392"/>
    </location>
</feature>
<gene>
    <name evidence="2" type="ORF">Zmor_028009</name>
</gene>
<keyword evidence="3" id="KW-1185">Reference proteome</keyword>
<feature type="transmembrane region" description="Helical" evidence="1">
    <location>
        <begin position="345"/>
        <end position="368"/>
    </location>
</feature>
<dbReference type="EMBL" id="JALNTZ010000009">
    <property type="protein sequence ID" value="KAJ3641503.1"/>
    <property type="molecule type" value="Genomic_DNA"/>
</dbReference>
<organism evidence="2 3">
    <name type="scientific">Zophobas morio</name>
    <dbReference type="NCBI Taxonomy" id="2755281"/>
    <lineage>
        <taxon>Eukaryota</taxon>
        <taxon>Metazoa</taxon>
        <taxon>Ecdysozoa</taxon>
        <taxon>Arthropoda</taxon>
        <taxon>Hexapoda</taxon>
        <taxon>Insecta</taxon>
        <taxon>Pterygota</taxon>
        <taxon>Neoptera</taxon>
        <taxon>Endopterygota</taxon>
        <taxon>Coleoptera</taxon>
        <taxon>Polyphaga</taxon>
        <taxon>Cucujiformia</taxon>
        <taxon>Tenebrionidae</taxon>
        <taxon>Zophobas</taxon>
    </lineage>
</organism>
<dbReference type="SUPFAM" id="SSF103473">
    <property type="entry name" value="MFS general substrate transporter"/>
    <property type="match status" value="1"/>
</dbReference>
<feature type="transmembrane region" description="Helical" evidence="1">
    <location>
        <begin position="126"/>
        <end position="145"/>
    </location>
</feature>
<evidence type="ECO:0000313" key="2">
    <source>
        <dbReference type="EMBL" id="KAJ3641503.1"/>
    </source>
</evidence>
<name>A0AA38HPQ2_9CUCU</name>
<evidence type="ECO:0000256" key="1">
    <source>
        <dbReference type="SAM" id="Phobius"/>
    </source>
</evidence>
<feature type="transmembrane region" description="Helical" evidence="1">
    <location>
        <begin position="314"/>
        <end position="333"/>
    </location>
</feature>
<feature type="transmembrane region" description="Helical" evidence="1">
    <location>
        <begin position="228"/>
        <end position="247"/>
    </location>
</feature>
<keyword evidence="1" id="KW-1133">Transmembrane helix</keyword>
<dbReference type="InterPro" id="IPR036259">
    <property type="entry name" value="MFS_trans_sf"/>
</dbReference>
<dbReference type="Proteomes" id="UP001168821">
    <property type="component" value="Unassembled WGS sequence"/>
</dbReference>